<gene>
    <name evidence="2" type="ORF">VZC37_01450</name>
</gene>
<proteinExistence type="predicted"/>
<dbReference type="Proteomes" id="UP001347146">
    <property type="component" value="Unassembled WGS sequence"/>
</dbReference>
<dbReference type="RefSeq" id="WP_330430642.1">
    <property type="nucleotide sequence ID" value="NZ_JAZDUF010000001.1"/>
</dbReference>
<keyword evidence="3" id="KW-1185">Reference proteome</keyword>
<feature type="region of interest" description="Disordered" evidence="1">
    <location>
        <begin position="1"/>
        <end position="62"/>
    </location>
</feature>
<comment type="caution">
    <text evidence="2">The sequence shown here is derived from an EMBL/GenBank/DDBJ whole genome shotgun (WGS) entry which is preliminary data.</text>
</comment>
<evidence type="ECO:0000313" key="3">
    <source>
        <dbReference type="Proteomes" id="UP001347146"/>
    </source>
</evidence>
<evidence type="ECO:0000313" key="2">
    <source>
        <dbReference type="EMBL" id="MEE3848979.1"/>
    </source>
</evidence>
<dbReference type="EMBL" id="JAZDUF010000001">
    <property type="protein sequence ID" value="MEE3848979.1"/>
    <property type="molecule type" value="Genomic_DNA"/>
</dbReference>
<protein>
    <submittedName>
        <fullName evidence="2">Uncharacterized protein</fullName>
    </submittedName>
</protein>
<name>A0ABU7M798_9ACTN</name>
<accession>A0ABU7M798</accession>
<organism evidence="2 3">
    <name type="scientific">Gordonia sesuvii</name>
    <dbReference type="NCBI Taxonomy" id="3116777"/>
    <lineage>
        <taxon>Bacteria</taxon>
        <taxon>Bacillati</taxon>
        <taxon>Actinomycetota</taxon>
        <taxon>Actinomycetes</taxon>
        <taxon>Mycobacteriales</taxon>
        <taxon>Gordoniaceae</taxon>
        <taxon>Gordonia</taxon>
    </lineage>
</organism>
<evidence type="ECO:0000256" key="1">
    <source>
        <dbReference type="SAM" id="MobiDB-lite"/>
    </source>
</evidence>
<sequence length="76" mass="7871">MGVVVTNAEWLKANAPDYGPEAGELDWGPGNVPPGLEDEPPSKGGAYRGTTPPAEEPSGLRALADELAERRARGAS</sequence>
<reference evidence="2 3" key="1">
    <citation type="submission" date="2024-01" db="EMBL/GenBank/DDBJ databases">
        <title>Draft genome sequence of Gordonia sp. LSe1-13.</title>
        <authorList>
            <person name="Suphannarot A."/>
            <person name="Mingma R."/>
        </authorList>
    </citation>
    <scope>NUCLEOTIDE SEQUENCE [LARGE SCALE GENOMIC DNA]</scope>
    <source>
        <strain evidence="2 3">LSe1-13</strain>
    </source>
</reference>